<dbReference type="EMBL" id="LQPE01000038">
    <property type="protein sequence ID" value="ORW07747.1"/>
    <property type="molecule type" value="Genomic_DNA"/>
</dbReference>
<dbReference type="Pfam" id="PF04993">
    <property type="entry name" value="TfoX_N"/>
    <property type="match status" value="1"/>
</dbReference>
<dbReference type="RefSeq" id="WP_045378449.1">
    <property type="nucleotide sequence ID" value="NZ_BBKA01000050.1"/>
</dbReference>
<evidence type="ECO:0000313" key="3">
    <source>
        <dbReference type="Proteomes" id="UP000193487"/>
    </source>
</evidence>
<organism evidence="2 3">
    <name type="scientific">Mycobacterium kyorinense</name>
    <dbReference type="NCBI Taxonomy" id="487514"/>
    <lineage>
        <taxon>Bacteria</taxon>
        <taxon>Bacillati</taxon>
        <taxon>Actinomycetota</taxon>
        <taxon>Actinomycetes</taxon>
        <taxon>Mycobacteriales</taxon>
        <taxon>Mycobacteriaceae</taxon>
        <taxon>Mycobacterium</taxon>
    </lineage>
</organism>
<name>A0A1X1Y9F9_9MYCO</name>
<dbReference type="SUPFAM" id="SSF159894">
    <property type="entry name" value="YgaC/TfoX-N like"/>
    <property type="match status" value="1"/>
</dbReference>
<sequence>MAYDTDLAARIREQLANTPEVHEQAMFGGLAFLVAGKLAVAASGQGGLLVRVDPARVDRLLATGTAQPMQMKGRSVRGWLRVDGDHLRTQRQLARWIGIGITSAERIPPRSRHAS</sequence>
<feature type="domain" description="TfoX N-terminal" evidence="1">
    <location>
        <begin position="13"/>
        <end position="98"/>
    </location>
</feature>
<dbReference type="AlphaFoldDB" id="A0A1X1Y9F9"/>
<proteinExistence type="predicted"/>
<keyword evidence="2" id="KW-0808">Transferase</keyword>
<keyword evidence="2" id="KW-0489">Methyltransferase</keyword>
<dbReference type="InterPro" id="IPR007076">
    <property type="entry name" value="TfoX_N"/>
</dbReference>
<gene>
    <name evidence="2" type="ORF">AWC14_23815</name>
</gene>
<protein>
    <submittedName>
        <fullName evidence="2">RNA methyltransferase</fullName>
    </submittedName>
</protein>
<dbReference type="OrthoDB" id="214902at2"/>
<accession>A0A1X1Y9F9</accession>
<keyword evidence="3" id="KW-1185">Reference proteome</keyword>
<comment type="caution">
    <text evidence="2">The sequence shown here is derived from an EMBL/GenBank/DDBJ whole genome shotgun (WGS) entry which is preliminary data.</text>
</comment>
<evidence type="ECO:0000313" key="2">
    <source>
        <dbReference type="EMBL" id="ORW07747.1"/>
    </source>
</evidence>
<dbReference type="Proteomes" id="UP000193487">
    <property type="component" value="Unassembled WGS sequence"/>
</dbReference>
<evidence type="ECO:0000259" key="1">
    <source>
        <dbReference type="Pfam" id="PF04993"/>
    </source>
</evidence>
<reference evidence="2 3" key="1">
    <citation type="submission" date="2016-01" db="EMBL/GenBank/DDBJ databases">
        <title>The new phylogeny of the genus Mycobacterium.</title>
        <authorList>
            <person name="Tarcisio F."/>
            <person name="Conor M."/>
            <person name="Antonella G."/>
            <person name="Elisabetta G."/>
            <person name="Giulia F.S."/>
            <person name="Sara T."/>
            <person name="Anna F."/>
            <person name="Clotilde B."/>
            <person name="Roberto B."/>
            <person name="Veronica D.S."/>
            <person name="Fabio R."/>
            <person name="Monica P."/>
            <person name="Olivier J."/>
            <person name="Enrico T."/>
            <person name="Nicola S."/>
        </authorList>
    </citation>
    <scope>NUCLEOTIDE SEQUENCE [LARGE SCALE GENOMIC DNA]</scope>
    <source>
        <strain evidence="2 3">DSM 45166</strain>
    </source>
</reference>
<dbReference type="GO" id="GO:0032259">
    <property type="term" value="P:methylation"/>
    <property type="evidence" value="ECO:0007669"/>
    <property type="project" value="UniProtKB-KW"/>
</dbReference>
<dbReference type="Gene3D" id="3.30.1460.30">
    <property type="entry name" value="YgaC/TfoX-N like chaperone"/>
    <property type="match status" value="1"/>
</dbReference>
<dbReference type="GO" id="GO:0008168">
    <property type="term" value="F:methyltransferase activity"/>
    <property type="evidence" value="ECO:0007669"/>
    <property type="project" value="UniProtKB-KW"/>
</dbReference>